<feature type="region of interest" description="Disordered" evidence="1">
    <location>
        <begin position="376"/>
        <end position="433"/>
    </location>
</feature>
<protein>
    <recommendedName>
        <fullName evidence="2">Ams2/SPT21 N-terminal domain-containing protein</fullName>
    </recommendedName>
</protein>
<evidence type="ECO:0000256" key="1">
    <source>
        <dbReference type="SAM" id="MobiDB-lite"/>
    </source>
</evidence>
<evidence type="ECO:0000259" key="2">
    <source>
        <dbReference type="Pfam" id="PF25823"/>
    </source>
</evidence>
<dbReference type="PANTHER" id="PTHR39147">
    <property type="entry name" value="PROTEIN SPT21"/>
    <property type="match status" value="1"/>
</dbReference>
<feature type="compositionally biased region" description="Polar residues" evidence="1">
    <location>
        <begin position="623"/>
        <end position="642"/>
    </location>
</feature>
<dbReference type="GO" id="GO:0006357">
    <property type="term" value="P:regulation of transcription by RNA polymerase II"/>
    <property type="evidence" value="ECO:0007669"/>
    <property type="project" value="TreeGrafter"/>
</dbReference>
<reference evidence="3" key="1">
    <citation type="journal article" date="2021" name="Open Biol.">
        <title>Shared evolutionary footprints suggest mitochondrial oxidative damage underlies multiple complex I losses in fungi.</title>
        <authorList>
            <person name="Schikora-Tamarit M.A."/>
            <person name="Marcet-Houben M."/>
            <person name="Nosek J."/>
            <person name="Gabaldon T."/>
        </authorList>
    </citation>
    <scope>NUCLEOTIDE SEQUENCE</scope>
    <source>
        <strain evidence="3">CBS6075</strain>
    </source>
</reference>
<dbReference type="GO" id="GO:0030466">
    <property type="term" value="P:silent mating-type cassette heterochromatin formation"/>
    <property type="evidence" value="ECO:0007669"/>
    <property type="project" value="TreeGrafter"/>
</dbReference>
<feature type="region of interest" description="Disordered" evidence="1">
    <location>
        <begin position="160"/>
        <end position="210"/>
    </location>
</feature>
<dbReference type="OrthoDB" id="3199820at2759"/>
<dbReference type="InterPro" id="IPR057725">
    <property type="entry name" value="Ams2-SPT21_N"/>
</dbReference>
<feature type="compositionally biased region" description="Basic and acidic residues" evidence="1">
    <location>
        <begin position="415"/>
        <end position="424"/>
    </location>
</feature>
<gene>
    <name evidence="3" type="ORF">OGAPHI_002693</name>
</gene>
<sequence length="642" mass="71177">MFCETCAYVRFVQTYTQSVTLKVLYTFDNTTQFLVRSKRPLSSKIIQLPQMPPHNGAVIGCIDIRKCLELIQTMSPECFRDRLDYSIYSKDVVEPDEPFVGFGLYSKLMDRRTPVIITGRVCKNFVNIINGSGVGVDTLEVKLRFNAVSKNPVMYAFSKPDVGNSSNSDSSSPTFLASEPSEPAPAPDTRKRGFNSPANGANGPQLATRTQSLPFISQNSLAHRIMMSDQANNSLESREDQIASRFSNYEKLMKATDPPTKAKKNKSFIASVVKIGDVSTNNRAKMAKQSSVQRCINCTSTSNPPYKFHRDGLFEFGNSGLLCQICSSLQAKNDTKSLRDRGELGLKGLVDSPYAKTSPVPDSLTVAARKRQRLYKARAEENSSSPLATSAKRQRKIDSDKSSPQNPLTDLDPLYEPKKSVHESSDEDSPINATKLNTTLIPLDEDDKENVSPPQSENQPQSLMVHDISPGLHRLIESFSNVEQPGSPSKTSPNDQWINNLFTHDEEDEPVDGQFEDDPEVYNILKGSKTSSPLNFKFDKAKEKIDATPKDADTVQTQCIDGPDNFTGLFNQMLTEQADQTDQDTTKPKPPIAQLTDHRQGIMMPSSPFFSLHHDDTARTDKTNSSWNQGSSPATSVISNEK</sequence>
<dbReference type="AlphaFoldDB" id="A0A9P8PB42"/>
<dbReference type="Proteomes" id="UP000769157">
    <property type="component" value="Unassembled WGS sequence"/>
</dbReference>
<dbReference type="EMBL" id="JAEUBE010000158">
    <property type="protein sequence ID" value="KAH3668938.1"/>
    <property type="molecule type" value="Genomic_DNA"/>
</dbReference>
<comment type="caution">
    <text evidence="3">The sequence shown here is derived from an EMBL/GenBank/DDBJ whole genome shotgun (WGS) entry which is preliminary data.</text>
</comment>
<feature type="domain" description="Ams2/SPT21 N-terminal" evidence="2">
    <location>
        <begin position="16"/>
        <end position="148"/>
    </location>
</feature>
<feature type="region of interest" description="Disordered" evidence="1">
    <location>
        <begin position="578"/>
        <end position="642"/>
    </location>
</feature>
<accession>A0A9P8PB42</accession>
<organism evidence="3 4">
    <name type="scientific">Ogataea philodendri</name>
    <dbReference type="NCBI Taxonomy" id="1378263"/>
    <lineage>
        <taxon>Eukaryota</taxon>
        <taxon>Fungi</taxon>
        <taxon>Dikarya</taxon>
        <taxon>Ascomycota</taxon>
        <taxon>Saccharomycotina</taxon>
        <taxon>Pichiomycetes</taxon>
        <taxon>Pichiales</taxon>
        <taxon>Pichiaceae</taxon>
        <taxon>Ogataea</taxon>
    </lineage>
</organism>
<dbReference type="GO" id="GO:0000183">
    <property type="term" value="P:rDNA heterochromatin formation"/>
    <property type="evidence" value="ECO:0007669"/>
    <property type="project" value="TreeGrafter"/>
</dbReference>
<dbReference type="InterPro" id="IPR042403">
    <property type="entry name" value="Spt21/Ams2"/>
</dbReference>
<evidence type="ECO:0000313" key="4">
    <source>
        <dbReference type="Proteomes" id="UP000769157"/>
    </source>
</evidence>
<dbReference type="GeneID" id="70234660"/>
<reference evidence="3" key="2">
    <citation type="submission" date="2021-01" db="EMBL/GenBank/DDBJ databases">
        <authorList>
            <person name="Schikora-Tamarit M.A."/>
        </authorList>
    </citation>
    <scope>NUCLEOTIDE SEQUENCE</scope>
    <source>
        <strain evidence="3">CBS6075</strain>
    </source>
</reference>
<dbReference type="RefSeq" id="XP_046063352.1">
    <property type="nucleotide sequence ID" value="XM_046203590.1"/>
</dbReference>
<proteinExistence type="predicted"/>
<name>A0A9P8PB42_9ASCO</name>
<feature type="compositionally biased region" description="Low complexity" evidence="1">
    <location>
        <begin position="164"/>
        <end position="181"/>
    </location>
</feature>
<evidence type="ECO:0000313" key="3">
    <source>
        <dbReference type="EMBL" id="KAH3668938.1"/>
    </source>
</evidence>
<dbReference type="Pfam" id="PF25823">
    <property type="entry name" value="Ams2-SPT21_N"/>
    <property type="match status" value="1"/>
</dbReference>
<dbReference type="PANTHER" id="PTHR39147:SF1">
    <property type="entry name" value="PROTEIN SPT21"/>
    <property type="match status" value="1"/>
</dbReference>
<keyword evidence="4" id="KW-1185">Reference proteome</keyword>
<feature type="compositionally biased region" description="Basic and acidic residues" evidence="1">
    <location>
        <begin position="612"/>
        <end position="622"/>
    </location>
</feature>